<dbReference type="KEGG" id="cvn:111108828"/>
<organism evidence="1 2">
    <name type="scientific">Crassostrea virginica</name>
    <name type="common">Eastern oyster</name>
    <dbReference type="NCBI Taxonomy" id="6565"/>
    <lineage>
        <taxon>Eukaryota</taxon>
        <taxon>Metazoa</taxon>
        <taxon>Spiralia</taxon>
        <taxon>Lophotrochozoa</taxon>
        <taxon>Mollusca</taxon>
        <taxon>Bivalvia</taxon>
        <taxon>Autobranchia</taxon>
        <taxon>Pteriomorphia</taxon>
        <taxon>Ostreida</taxon>
        <taxon>Ostreoidea</taxon>
        <taxon>Ostreidae</taxon>
        <taxon>Crassostrea</taxon>
    </lineage>
</organism>
<dbReference type="AlphaFoldDB" id="A0A8B8BCB9"/>
<dbReference type="Proteomes" id="UP000694844">
    <property type="component" value="Chromosome 8"/>
</dbReference>
<dbReference type="RefSeq" id="XP_022300621.1">
    <property type="nucleotide sequence ID" value="XM_022444913.1"/>
</dbReference>
<accession>A0A8B8BCB9</accession>
<dbReference type="GeneID" id="111108828"/>
<keyword evidence="1" id="KW-1185">Reference proteome</keyword>
<evidence type="ECO:0000313" key="2">
    <source>
        <dbReference type="RefSeq" id="XP_022300621.1"/>
    </source>
</evidence>
<name>A0A8B8BCB9_CRAVI</name>
<proteinExistence type="predicted"/>
<protein>
    <submittedName>
        <fullName evidence="2">Uncharacterized protein LOC111108828</fullName>
    </submittedName>
</protein>
<dbReference type="InterPro" id="IPR011042">
    <property type="entry name" value="6-blade_b-propeller_TolB-like"/>
</dbReference>
<gene>
    <name evidence="2" type="primary">LOC111108828</name>
</gene>
<evidence type="ECO:0000313" key="1">
    <source>
        <dbReference type="Proteomes" id="UP000694844"/>
    </source>
</evidence>
<dbReference type="OrthoDB" id="6179802at2759"/>
<dbReference type="SUPFAM" id="SSF63829">
    <property type="entry name" value="Calcium-dependent phosphotriesterase"/>
    <property type="match status" value="1"/>
</dbReference>
<sequence>MSVYKVKNDQTKKIIKLKGLISANLCVTSCGDLLVTMFGDDETESTVVRYSGYTEKQTIQFDDEGQPLLGNRFRYIDHPPPTKSDLFVPSGITTDSESRVLTSDHNYHCIDILDTYGQFLCYIDNCDLEDSYGMCALQMTIESQPREWPDDITIDKDSSILYSERGERTVFKVKKEQTEEIIKLQEWRPSQLCVTSSGDFLLTMYSDDETQSRVVRYSGSAAKQNIQFDDEGQPLYSGNKAA</sequence>
<reference evidence="2" key="1">
    <citation type="submission" date="2025-08" db="UniProtKB">
        <authorList>
            <consortium name="RefSeq"/>
        </authorList>
    </citation>
    <scope>IDENTIFICATION</scope>
    <source>
        <tissue evidence="2">Whole sample</tissue>
    </source>
</reference>
<dbReference type="Gene3D" id="2.120.10.30">
    <property type="entry name" value="TolB, C-terminal domain"/>
    <property type="match status" value="1"/>
</dbReference>